<accession>A0A1I1MK25</accession>
<organism evidence="1 2">
    <name type="scientific">Nocardioides terrae</name>
    <dbReference type="NCBI Taxonomy" id="574651"/>
    <lineage>
        <taxon>Bacteria</taxon>
        <taxon>Bacillati</taxon>
        <taxon>Actinomycetota</taxon>
        <taxon>Actinomycetes</taxon>
        <taxon>Propionibacteriales</taxon>
        <taxon>Nocardioidaceae</taxon>
        <taxon>Nocardioides</taxon>
    </lineage>
</organism>
<dbReference type="STRING" id="574651.SAMN04487968_112119"/>
<dbReference type="AlphaFoldDB" id="A0A1I1MK25"/>
<dbReference type="RefSeq" id="WP_091125642.1">
    <property type="nucleotide sequence ID" value="NZ_FOLB01000012.1"/>
</dbReference>
<reference evidence="1 2" key="1">
    <citation type="submission" date="2016-10" db="EMBL/GenBank/DDBJ databases">
        <authorList>
            <person name="de Groot N.N."/>
        </authorList>
    </citation>
    <scope>NUCLEOTIDE SEQUENCE [LARGE SCALE GENOMIC DNA]</scope>
    <source>
        <strain evidence="1 2">CGMCC 1.7056</strain>
    </source>
</reference>
<evidence type="ECO:0000313" key="2">
    <source>
        <dbReference type="Proteomes" id="UP000198832"/>
    </source>
</evidence>
<keyword evidence="2" id="KW-1185">Reference proteome</keyword>
<evidence type="ECO:0000313" key="1">
    <source>
        <dbReference type="EMBL" id="SFC85192.1"/>
    </source>
</evidence>
<dbReference type="EMBL" id="FOLB01000012">
    <property type="protein sequence ID" value="SFC85192.1"/>
    <property type="molecule type" value="Genomic_DNA"/>
</dbReference>
<sequence length="189" mass="20314">MQKQLEWSAPRGFLAFDTSDVSAEWCARTAEEIAPGNELFAADLAGAVTRCLERDADPQSWLVVIAEHPDQPPRIVATGDLEVGPALDVAEMVRSWTDQLAELGPRAGEATLVPSRRAPAAVLRMVELVTDDDGGEHYVETGKILKTFPRLGVTGAISVSARSLVTFGDLTELLKEASTDFEITEAAHG</sequence>
<dbReference type="OrthoDB" id="118609at2"/>
<dbReference type="Proteomes" id="UP000198832">
    <property type="component" value="Unassembled WGS sequence"/>
</dbReference>
<protein>
    <submittedName>
        <fullName evidence="1">Uncharacterized protein</fullName>
    </submittedName>
</protein>
<name>A0A1I1MK25_9ACTN</name>
<gene>
    <name evidence="1" type="ORF">SAMN04487968_112119</name>
</gene>
<proteinExistence type="predicted"/>